<protein>
    <submittedName>
        <fullName evidence="1">Uncharacterized protein</fullName>
    </submittedName>
</protein>
<evidence type="ECO:0000313" key="1">
    <source>
        <dbReference type="EMBL" id="CDW44724.1"/>
    </source>
</evidence>
<dbReference type="AlphaFoldDB" id="A0A0K2V2J6"/>
<sequence length="32" mass="3590">MNLRELAWAFSCNCSGSSLTKTFFLSISLCKM</sequence>
<name>A0A0K2V2J6_LEPSM</name>
<proteinExistence type="predicted"/>
<organism evidence="1">
    <name type="scientific">Lepeophtheirus salmonis</name>
    <name type="common">Salmon louse</name>
    <name type="synonym">Caligus salmonis</name>
    <dbReference type="NCBI Taxonomy" id="72036"/>
    <lineage>
        <taxon>Eukaryota</taxon>
        <taxon>Metazoa</taxon>
        <taxon>Ecdysozoa</taxon>
        <taxon>Arthropoda</taxon>
        <taxon>Crustacea</taxon>
        <taxon>Multicrustacea</taxon>
        <taxon>Hexanauplia</taxon>
        <taxon>Copepoda</taxon>
        <taxon>Siphonostomatoida</taxon>
        <taxon>Caligidae</taxon>
        <taxon>Lepeophtheirus</taxon>
    </lineage>
</organism>
<accession>A0A0K2V2J6</accession>
<dbReference type="EMBL" id="HACA01027363">
    <property type="protein sequence ID" value="CDW44724.1"/>
    <property type="molecule type" value="Transcribed_RNA"/>
</dbReference>
<reference evidence="1" key="1">
    <citation type="submission" date="2014-05" db="EMBL/GenBank/DDBJ databases">
        <authorList>
            <person name="Chronopoulou M."/>
        </authorList>
    </citation>
    <scope>NUCLEOTIDE SEQUENCE</scope>
    <source>
        <tissue evidence="1">Whole organism</tissue>
    </source>
</reference>